<proteinExistence type="predicted"/>
<evidence type="ECO:0000313" key="2">
    <source>
        <dbReference type="EMBL" id="KAL0196976.1"/>
    </source>
</evidence>
<feature type="non-terminal residue" evidence="2">
    <location>
        <position position="1"/>
    </location>
</feature>
<accession>A0ABD0REQ2</accession>
<comment type="caution">
    <text evidence="2">The sequence shown here is derived from an EMBL/GenBank/DDBJ whole genome shotgun (WGS) entry which is preliminary data.</text>
</comment>
<organism evidence="2 3">
    <name type="scientific">Cirrhinus mrigala</name>
    <name type="common">Mrigala</name>
    <dbReference type="NCBI Taxonomy" id="683832"/>
    <lineage>
        <taxon>Eukaryota</taxon>
        <taxon>Metazoa</taxon>
        <taxon>Chordata</taxon>
        <taxon>Craniata</taxon>
        <taxon>Vertebrata</taxon>
        <taxon>Euteleostomi</taxon>
        <taxon>Actinopterygii</taxon>
        <taxon>Neopterygii</taxon>
        <taxon>Teleostei</taxon>
        <taxon>Ostariophysi</taxon>
        <taxon>Cypriniformes</taxon>
        <taxon>Cyprinidae</taxon>
        <taxon>Labeoninae</taxon>
        <taxon>Labeonini</taxon>
        <taxon>Cirrhinus</taxon>
    </lineage>
</organism>
<keyword evidence="3" id="KW-1185">Reference proteome</keyword>
<dbReference type="Proteomes" id="UP001529510">
    <property type="component" value="Unassembled WGS sequence"/>
</dbReference>
<feature type="non-terminal residue" evidence="2">
    <location>
        <position position="74"/>
    </location>
</feature>
<feature type="compositionally biased region" description="Polar residues" evidence="1">
    <location>
        <begin position="1"/>
        <end position="17"/>
    </location>
</feature>
<dbReference type="EMBL" id="JAMKFB020000003">
    <property type="protein sequence ID" value="KAL0196976.1"/>
    <property type="molecule type" value="Genomic_DNA"/>
</dbReference>
<evidence type="ECO:0000256" key="1">
    <source>
        <dbReference type="SAM" id="MobiDB-lite"/>
    </source>
</evidence>
<feature type="region of interest" description="Disordered" evidence="1">
    <location>
        <begin position="1"/>
        <end position="74"/>
    </location>
</feature>
<name>A0ABD0REQ2_CIRMR</name>
<dbReference type="AlphaFoldDB" id="A0ABD0REQ2"/>
<evidence type="ECO:0000313" key="3">
    <source>
        <dbReference type="Proteomes" id="UP001529510"/>
    </source>
</evidence>
<protein>
    <submittedName>
        <fullName evidence="2">Uncharacterized protein</fullName>
    </submittedName>
</protein>
<sequence length="74" mass="7639">SSTTTAARPVTSSSIPSTMRPLPPTAHPIGAINKAPDLRPITATVPVTRRPLRVPPQGPELQGSSGLPPRGGRL</sequence>
<reference evidence="2 3" key="1">
    <citation type="submission" date="2024-05" db="EMBL/GenBank/DDBJ databases">
        <title>Genome sequencing and assembly of Indian major carp, Cirrhinus mrigala (Hamilton, 1822).</title>
        <authorList>
            <person name="Mohindra V."/>
            <person name="Chowdhury L.M."/>
            <person name="Lal K."/>
            <person name="Jena J.K."/>
        </authorList>
    </citation>
    <scope>NUCLEOTIDE SEQUENCE [LARGE SCALE GENOMIC DNA]</scope>
    <source>
        <strain evidence="2">CM1030</strain>
        <tissue evidence="2">Blood</tissue>
    </source>
</reference>
<gene>
    <name evidence="2" type="ORF">M9458_005516</name>
</gene>